<keyword evidence="3 6" id="KW-0812">Transmembrane</keyword>
<dbReference type="PANTHER" id="PTHR32322:SF2">
    <property type="entry name" value="EAMA DOMAIN-CONTAINING PROTEIN"/>
    <property type="match status" value="1"/>
</dbReference>
<protein>
    <recommendedName>
        <fullName evidence="7">EamA domain-containing protein</fullName>
    </recommendedName>
</protein>
<feature type="domain" description="EamA" evidence="7">
    <location>
        <begin position="156"/>
        <end position="294"/>
    </location>
</feature>
<evidence type="ECO:0000256" key="1">
    <source>
        <dbReference type="ARBA" id="ARBA00004141"/>
    </source>
</evidence>
<evidence type="ECO:0000256" key="2">
    <source>
        <dbReference type="ARBA" id="ARBA00007362"/>
    </source>
</evidence>
<feature type="domain" description="EamA" evidence="7">
    <location>
        <begin position="9"/>
        <end position="140"/>
    </location>
</feature>
<feature type="transmembrane region" description="Helical" evidence="6">
    <location>
        <begin position="279"/>
        <end position="297"/>
    </location>
</feature>
<feature type="transmembrane region" description="Helical" evidence="6">
    <location>
        <begin position="185"/>
        <end position="206"/>
    </location>
</feature>
<proteinExistence type="inferred from homology"/>
<feature type="transmembrane region" description="Helical" evidence="6">
    <location>
        <begin position="100"/>
        <end position="117"/>
    </location>
</feature>
<accession>A0A1F8B182</accession>
<feature type="transmembrane region" description="Helical" evidence="6">
    <location>
        <begin position="158"/>
        <end position="178"/>
    </location>
</feature>
<comment type="similarity">
    <text evidence="2">Belongs to the EamA transporter family.</text>
</comment>
<feature type="transmembrane region" description="Helical" evidence="6">
    <location>
        <begin position="12"/>
        <end position="30"/>
    </location>
</feature>
<dbReference type="PANTHER" id="PTHR32322">
    <property type="entry name" value="INNER MEMBRANE TRANSPORTER"/>
    <property type="match status" value="1"/>
</dbReference>
<comment type="caution">
    <text evidence="8">The sequence shown here is derived from an EMBL/GenBank/DDBJ whole genome shotgun (WGS) entry which is preliminary data.</text>
</comment>
<dbReference type="InterPro" id="IPR037185">
    <property type="entry name" value="EmrE-like"/>
</dbReference>
<gene>
    <name evidence="8" type="ORF">A3E46_01390</name>
</gene>
<feature type="transmembrane region" description="Helical" evidence="6">
    <location>
        <begin position="36"/>
        <end position="59"/>
    </location>
</feature>
<reference evidence="8 9" key="1">
    <citation type="journal article" date="2016" name="Nat. Commun.">
        <title>Thousands of microbial genomes shed light on interconnected biogeochemical processes in an aquifer system.</title>
        <authorList>
            <person name="Anantharaman K."/>
            <person name="Brown C.T."/>
            <person name="Hug L.A."/>
            <person name="Sharon I."/>
            <person name="Castelle C.J."/>
            <person name="Probst A.J."/>
            <person name="Thomas B.C."/>
            <person name="Singh A."/>
            <person name="Wilkins M.J."/>
            <person name="Karaoz U."/>
            <person name="Brodie E.L."/>
            <person name="Williams K.H."/>
            <person name="Hubbard S.S."/>
            <person name="Banfield J.F."/>
        </authorList>
    </citation>
    <scope>NUCLEOTIDE SEQUENCE [LARGE SCALE GENOMIC DNA]</scope>
</reference>
<dbReference type="AlphaFoldDB" id="A0A1F8B182"/>
<name>A0A1F8B182_9BACT</name>
<dbReference type="Pfam" id="PF00892">
    <property type="entry name" value="EamA"/>
    <property type="match status" value="2"/>
</dbReference>
<dbReference type="InterPro" id="IPR050638">
    <property type="entry name" value="AA-Vitamin_Transporters"/>
</dbReference>
<dbReference type="STRING" id="1802513.A3E46_01390"/>
<feature type="transmembrane region" description="Helical" evidence="6">
    <location>
        <begin position="66"/>
        <end position="88"/>
    </location>
</feature>
<sequence>MNPYRLHAYSLLLLVSIIWGIAGVVIKYTLGAFPPLVFLTYRFGIASIAAILCFFIFGFKIPKDKNVLLISAFYGFLTSTVALGLLFFGTDETTAIDANLISATAPITIVAAGAIFLREHITAREKMGITIAFLGTMIIILEPVIRNGTSFTGLGGNLLVFASVIVGTATAVLAKILLRKEVDPLFATSISFIVGFLTTAPVALLVHKPSEIMELISSSPLSYHLGVFYMALISGSLAYTLWHKAQKTIEIGEVGLFAYLYPVFGTPLAVVWLKEKITTPFIIGAVIIALGVIIAEYKKRRYN</sequence>
<evidence type="ECO:0000313" key="9">
    <source>
        <dbReference type="Proteomes" id="UP000178313"/>
    </source>
</evidence>
<dbReference type="InterPro" id="IPR000620">
    <property type="entry name" value="EamA_dom"/>
</dbReference>
<evidence type="ECO:0000313" key="8">
    <source>
        <dbReference type="EMBL" id="OGM57747.1"/>
    </source>
</evidence>
<evidence type="ECO:0000256" key="6">
    <source>
        <dbReference type="SAM" id="Phobius"/>
    </source>
</evidence>
<feature type="transmembrane region" description="Helical" evidence="6">
    <location>
        <begin position="221"/>
        <end position="242"/>
    </location>
</feature>
<dbReference type="Proteomes" id="UP000178313">
    <property type="component" value="Unassembled WGS sequence"/>
</dbReference>
<organism evidence="8 9">
    <name type="scientific">Candidatus Woesebacteria bacterium RIFCSPHIGHO2_12_FULL_46_16</name>
    <dbReference type="NCBI Taxonomy" id="1802513"/>
    <lineage>
        <taxon>Bacteria</taxon>
        <taxon>Candidatus Woeseibacteriota</taxon>
    </lineage>
</organism>
<comment type="subcellular location">
    <subcellularLocation>
        <location evidence="1">Membrane</location>
        <topology evidence="1">Multi-pass membrane protein</topology>
    </subcellularLocation>
</comment>
<evidence type="ECO:0000256" key="5">
    <source>
        <dbReference type="ARBA" id="ARBA00023136"/>
    </source>
</evidence>
<feature type="transmembrane region" description="Helical" evidence="6">
    <location>
        <begin position="254"/>
        <end position="273"/>
    </location>
</feature>
<feature type="transmembrane region" description="Helical" evidence="6">
    <location>
        <begin position="129"/>
        <end position="146"/>
    </location>
</feature>
<dbReference type="EMBL" id="MGGZ01000005">
    <property type="protein sequence ID" value="OGM57747.1"/>
    <property type="molecule type" value="Genomic_DNA"/>
</dbReference>
<evidence type="ECO:0000256" key="4">
    <source>
        <dbReference type="ARBA" id="ARBA00022989"/>
    </source>
</evidence>
<dbReference type="GO" id="GO:0016020">
    <property type="term" value="C:membrane"/>
    <property type="evidence" value="ECO:0007669"/>
    <property type="project" value="UniProtKB-SubCell"/>
</dbReference>
<evidence type="ECO:0000256" key="3">
    <source>
        <dbReference type="ARBA" id="ARBA00022692"/>
    </source>
</evidence>
<keyword evidence="5 6" id="KW-0472">Membrane</keyword>
<evidence type="ECO:0000259" key="7">
    <source>
        <dbReference type="Pfam" id="PF00892"/>
    </source>
</evidence>
<dbReference type="SUPFAM" id="SSF103481">
    <property type="entry name" value="Multidrug resistance efflux transporter EmrE"/>
    <property type="match status" value="2"/>
</dbReference>
<keyword evidence="4 6" id="KW-1133">Transmembrane helix</keyword>